<evidence type="ECO:0000256" key="2">
    <source>
        <dbReference type="ARBA" id="ARBA00022475"/>
    </source>
</evidence>
<feature type="transmembrane region" description="Helical" evidence="6">
    <location>
        <begin position="268"/>
        <end position="287"/>
    </location>
</feature>
<feature type="transmembrane region" description="Helical" evidence="6">
    <location>
        <begin position="72"/>
        <end position="90"/>
    </location>
</feature>
<dbReference type="OrthoDB" id="7065924at2"/>
<dbReference type="InterPro" id="IPR050638">
    <property type="entry name" value="AA-Vitamin_Transporters"/>
</dbReference>
<name>A0A7U8C8Q5_NEPCE</name>
<dbReference type="SUPFAM" id="SSF103481">
    <property type="entry name" value="Multidrug resistance efflux transporter EmrE"/>
    <property type="match status" value="2"/>
</dbReference>
<keyword evidence="3 6" id="KW-0812">Transmembrane</keyword>
<feature type="transmembrane region" description="Helical" evidence="6">
    <location>
        <begin position="96"/>
        <end position="116"/>
    </location>
</feature>
<comment type="subcellular location">
    <subcellularLocation>
        <location evidence="1">Cell membrane</location>
        <topology evidence="1">Multi-pass membrane protein</topology>
    </subcellularLocation>
</comment>
<reference evidence="8 9" key="1">
    <citation type="submission" date="2006-02" db="EMBL/GenBank/DDBJ databases">
        <authorList>
            <person name="Pinhassi J."/>
            <person name="Pedros-Alio C."/>
            <person name="Ferriera S."/>
            <person name="Johnson J."/>
            <person name="Kravitz S."/>
            <person name="Halpern A."/>
            <person name="Remington K."/>
            <person name="Beeson K."/>
            <person name="Tran B."/>
            <person name="Rogers Y.-H."/>
            <person name="Friedman R."/>
            <person name="Venter J.C."/>
        </authorList>
    </citation>
    <scope>NUCLEOTIDE SEQUENCE [LARGE SCALE GENOMIC DNA]</scope>
    <source>
        <strain evidence="8 9">MED92</strain>
    </source>
</reference>
<feature type="transmembrane region" description="Helical" evidence="6">
    <location>
        <begin position="244"/>
        <end position="262"/>
    </location>
</feature>
<dbReference type="PANTHER" id="PTHR32322">
    <property type="entry name" value="INNER MEMBRANE TRANSPORTER"/>
    <property type="match status" value="1"/>
</dbReference>
<dbReference type="EMBL" id="AAOW01000004">
    <property type="protein sequence ID" value="EAR62150.1"/>
    <property type="molecule type" value="Genomic_DNA"/>
</dbReference>
<comment type="caution">
    <text evidence="8">The sequence shown here is derived from an EMBL/GenBank/DDBJ whole genome shotgun (WGS) entry which is preliminary data.</text>
</comment>
<proteinExistence type="predicted"/>
<feature type="transmembrane region" description="Helical" evidence="6">
    <location>
        <begin position="214"/>
        <end position="232"/>
    </location>
</feature>
<evidence type="ECO:0000256" key="1">
    <source>
        <dbReference type="ARBA" id="ARBA00004651"/>
    </source>
</evidence>
<dbReference type="AlphaFoldDB" id="A0A7U8C8Q5"/>
<keyword evidence="5 6" id="KW-0472">Membrane</keyword>
<evidence type="ECO:0000259" key="7">
    <source>
        <dbReference type="Pfam" id="PF00892"/>
    </source>
</evidence>
<feature type="transmembrane region" description="Helical" evidence="6">
    <location>
        <begin position="152"/>
        <end position="172"/>
    </location>
</feature>
<keyword evidence="4 6" id="KW-1133">Transmembrane helix</keyword>
<evidence type="ECO:0000256" key="4">
    <source>
        <dbReference type="ARBA" id="ARBA00022989"/>
    </source>
</evidence>
<evidence type="ECO:0000313" key="9">
    <source>
        <dbReference type="Proteomes" id="UP000002171"/>
    </source>
</evidence>
<dbReference type="InterPro" id="IPR000620">
    <property type="entry name" value="EamA_dom"/>
</dbReference>
<feature type="transmembrane region" description="Helical" evidence="6">
    <location>
        <begin position="184"/>
        <end position="202"/>
    </location>
</feature>
<evidence type="ECO:0000256" key="3">
    <source>
        <dbReference type="ARBA" id="ARBA00022692"/>
    </source>
</evidence>
<feature type="domain" description="EamA" evidence="7">
    <location>
        <begin position="154"/>
        <end position="284"/>
    </location>
</feature>
<feature type="domain" description="EamA" evidence="7">
    <location>
        <begin position="12"/>
        <end position="141"/>
    </location>
</feature>
<feature type="transmembrane region" description="Helical" evidence="6">
    <location>
        <begin position="7"/>
        <end position="27"/>
    </location>
</feature>
<evidence type="ECO:0000256" key="5">
    <source>
        <dbReference type="ARBA" id="ARBA00023136"/>
    </source>
</evidence>
<evidence type="ECO:0000313" key="8">
    <source>
        <dbReference type="EMBL" id="EAR62150.1"/>
    </source>
</evidence>
<dbReference type="PANTHER" id="PTHR32322:SF18">
    <property type="entry name" value="S-ADENOSYLMETHIONINE_S-ADENOSYLHOMOCYSTEINE TRANSPORTER"/>
    <property type="match status" value="1"/>
</dbReference>
<evidence type="ECO:0000256" key="6">
    <source>
        <dbReference type="SAM" id="Phobius"/>
    </source>
</evidence>
<feature type="transmembrane region" description="Helical" evidence="6">
    <location>
        <begin position="33"/>
        <end position="51"/>
    </location>
</feature>
<dbReference type="InterPro" id="IPR037185">
    <property type="entry name" value="EmrE-like"/>
</dbReference>
<dbReference type="Proteomes" id="UP000002171">
    <property type="component" value="Unassembled WGS sequence"/>
</dbReference>
<dbReference type="RefSeq" id="WP_007019787.1">
    <property type="nucleotide sequence ID" value="NZ_CH724125.1"/>
</dbReference>
<keyword evidence="2" id="KW-1003">Cell membrane</keyword>
<protein>
    <submittedName>
        <fullName evidence="8">Possible transmembrane protein</fullName>
    </submittedName>
</protein>
<organism evidence="8 9">
    <name type="scientific">Neptuniibacter caesariensis</name>
    <dbReference type="NCBI Taxonomy" id="207954"/>
    <lineage>
        <taxon>Bacteria</taxon>
        <taxon>Pseudomonadati</taxon>
        <taxon>Pseudomonadota</taxon>
        <taxon>Gammaproteobacteria</taxon>
        <taxon>Oceanospirillales</taxon>
        <taxon>Oceanospirillaceae</taxon>
        <taxon>Neptuniibacter</taxon>
    </lineage>
</organism>
<accession>A0A7U8C8Q5</accession>
<keyword evidence="9" id="KW-1185">Reference proteome</keyword>
<feature type="transmembrane region" description="Helical" evidence="6">
    <location>
        <begin position="128"/>
        <end position="146"/>
    </location>
</feature>
<dbReference type="Pfam" id="PF00892">
    <property type="entry name" value="EamA"/>
    <property type="match status" value="2"/>
</dbReference>
<dbReference type="GO" id="GO:0005886">
    <property type="term" value="C:plasma membrane"/>
    <property type="evidence" value="ECO:0007669"/>
    <property type="project" value="UniProtKB-SubCell"/>
</dbReference>
<sequence>MQNYSTTAATAIGFISIVLWGTLALLTKLTDGAIPPLQLMAMTFFLAYLGMQIRWLYRGESGFRYLKQPKKVWLVGIGGYLSYHFCYFAAMARAPAVDVSLIAYLWPLFIVLFSALLPGENLKVKHTLGAVLALTGCALIITQGGNGLSSEYAAGYLFAAACALIWSSYSVLTRLISQVSTGIVGWYCLFTAVLAAIAHFIFEQTVLPETSIQWIGIVGLALGPMGLAFFTWDYGMKRGNIQLLGVLSYSAPLISTLLLVLFTDELLTKTLLVACLLIVIGSVIAGVKFEKKAHIKT</sequence>
<gene>
    <name evidence="8" type="ORF">MED92_10604</name>
</gene>